<feature type="coiled-coil region" evidence="1">
    <location>
        <begin position="11"/>
        <end position="38"/>
    </location>
</feature>
<reference evidence="2 3" key="1">
    <citation type="journal article" date="2014" name="PLoS Genet.">
        <title>The Genome of Spironucleus salmonicida Highlights a Fish Pathogen Adapted to Fluctuating Environments.</title>
        <authorList>
            <person name="Xu F."/>
            <person name="Jerlstrom-Hultqvist J."/>
            <person name="Einarsson E."/>
            <person name="Astvaldsson A."/>
            <person name="Svard S.G."/>
            <person name="Andersson J.O."/>
        </authorList>
    </citation>
    <scope>NUCLEOTIDE SEQUENCE</scope>
    <source>
        <strain evidence="3">ATCC 50377</strain>
    </source>
</reference>
<dbReference type="EMBL" id="KI546108">
    <property type="protein sequence ID" value="EST44796.1"/>
    <property type="molecule type" value="Genomic_DNA"/>
</dbReference>
<dbReference type="EMBL" id="AUWU02000002">
    <property type="protein sequence ID" value="KAH0576254.1"/>
    <property type="molecule type" value="Genomic_DNA"/>
</dbReference>
<evidence type="ECO:0000313" key="3">
    <source>
        <dbReference type="EMBL" id="KAH0576254.1"/>
    </source>
</evidence>
<name>V6LM63_9EUKA</name>
<dbReference type="AlphaFoldDB" id="V6LM63"/>
<protein>
    <submittedName>
        <fullName evidence="2">Uncharacterized protein</fullName>
    </submittedName>
</protein>
<evidence type="ECO:0000256" key="1">
    <source>
        <dbReference type="SAM" id="Coils"/>
    </source>
</evidence>
<evidence type="ECO:0000313" key="4">
    <source>
        <dbReference type="Proteomes" id="UP000018208"/>
    </source>
</evidence>
<accession>V6LM63</accession>
<reference evidence="3" key="2">
    <citation type="submission" date="2020-12" db="EMBL/GenBank/DDBJ databases">
        <title>New Spironucleus salmonicida genome in near-complete chromosomes.</title>
        <authorList>
            <person name="Xu F."/>
            <person name="Kurt Z."/>
            <person name="Jimenez-Gonzalez A."/>
            <person name="Astvaldsson A."/>
            <person name="Andersson J.O."/>
            <person name="Svard S.G."/>
        </authorList>
    </citation>
    <scope>NUCLEOTIDE SEQUENCE</scope>
    <source>
        <strain evidence="3">ATCC 50377</strain>
    </source>
</reference>
<organism evidence="2">
    <name type="scientific">Spironucleus salmonicida</name>
    <dbReference type="NCBI Taxonomy" id="348837"/>
    <lineage>
        <taxon>Eukaryota</taxon>
        <taxon>Metamonada</taxon>
        <taxon>Diplomonadida</taxon>
        <taxon>Hexamitidae</taxon>
        <taxon>Hexamitinae</taxon>
        <taxon>Spironucleus</taxon>
    </lineage>
</organism>
<evidence type="ECO:0000313" key="2">
    <source>
        <dbReference type="EMBL" id="EST44796.1"/>
    </source>
</evidence>
<dbReference type="VEuPathDB" id="GiardiaDB:SS50377_21816"/>
<dbReference type="Proteomes" id="UP000018208">
    <property type="component" value="Unassembled WGS sequence"/>
</dbReference>
<keyword evidence="1" id="KW-0175">Coiled coil</keyword>
<keyword evidence="4" id="KW-1185">Reference proteome</keyword>
<gene>
    <name evidence="2" type="ORF">SS50377_15305</name>
    <name evidence="3" type="ORF">SS50377_21816</name>
</gene>
<sequence length="167" mass="18930">MSDYLTQQFDSMAHQKDLQNEINQLQEQENKNQDFLAQSQTSLDKLDLDKELEICNKITSPLRSQILSVHVSTNITRPSPKSRDDIENELFELQSQYLLAASQAAQSHAAAECAEYEFERNEKIQNMAQNIKNSEQIRICEEIGGTGEVVGGAEIIDVFECEGEEDM</sequence>
<proteinExistence type="predicted"/>